<sequence length="47" mass="5297">MKKEWSTPELSTLDVDQTMASGAWGEFDEGYNENLPHDGQTGYHHVS</sequence>
<dbReference type="Proteomes" id="UP000450457">
    <property type="component" value="Unassembled WGS sequence"/>
</dbReference>
<dbReference type="OrthoDB" id="2913105at2"/>
<accession>A0A845F7W8</accession>
<dbReference type="GeneID" id="78006060"/>
<evidence type="ECO:0000256" key="1">
    <source>
        <dbReference type="SAM" id="MobiDB-lite"/>
    </source>
</evidence>
<reference evidence="2 3" key="1">
    <citation type="submission" date="2019-11" db="EMBL/GenBank/DDBJ databases">
        <title>Genome sequences of 17 halophilic strains isolated from different environments.</title>
        <authorList>
            <person name="Furrow R.E."/>
        </authorList>
    </citation>
    <scope>NUCLEOTIDE SEQUENCE [LARGE SCALE GENOMIC DNA]</scope>
    <source>
        <strain evidence="2 3">SL-4</strain>
    </source>
</reference>
<dbReference type="RefSeq" id="WP_160911292.1">
    <property type="nucleotide sequence ID" value="NZ_WMFA01000001.1"/>
</dbReference>
<organism evidence="2 3">
    <name type="scientific">Halobacillus litoralis</name>
    <dbReference type="NCBI Taxonomy" id="45668"/>
    <lineage>
        <taxon>Bacteria</taxon>
        <taxon>Bacillati</taxon>
        <taxon>Bacillota</taxon>
        <taxon>Bacilli</taxon>
        <taxon>Bacillales</taxon>
        <taxon>Bacillaceae</taxon>
        <taxon>Halobacillus</taxon>
    </lineage>
</organism>
<gene>
    <name evidence="2" type="ORF">GLW00_03600</name>
</gene>
<dbReference type="AlphaFoldDB" id="A0A845F7W8"/>
<feature type="region of interest" description="Disordered" evidence="1">
    <location>
        <begin position="24"/>
        <end position="47"/>
    </location>
</feature>
<evidence type="ECO:0000313" key="2">
    <source>
        <dbReference type="EMBL" id="MYL69918.1"/>
    </source>
</evidence>
<comment type="caution">
    <text evidence="2">The sequence shown here is derived from an EMBL/GenBank/DDBJ whole genome shotgun (WGS) entry which is preliminary data.</text>
</comment>
<dbReference type="NCBIfam" id="NF033524">
    <property type="entry name" value="lasso_PadeA_fam"/>
    <property type="match status" value="1"/>
</dbReference>
<name>A0A845F7W8_9BACI</name>
<proteinExistence type="predicted"/>
<evidence type="ECO:0000313" key="3">
    <source>
        <dbReference type="Proteomes" id="UP000450457"/>
    </source>
</evidence>
<dbReference type="InterPro" id="IPR049825">
    <property type="entry name" value="Lasso_PadeA-like"/>
</dbReference>
<dbReference type="EMBL" id="WMFA01000001">
    <property type="protein sequence ID" value="MYL69918.1"/>
    <property type="molecule type" value="Genomic_DNA"/>
</dbReference>
<protein>
    <submittedName>
        <fullName evidence="2">Paeninodin family lasso peptide</fullName>
    </submittedName>
</protein>